<feature type="transmembrane region" description="Helical" evidence="1">
    <location>
        <begin position="431"/>
        <end position="448"/>
    </location>
</feature>
<feature type="transmembrane region" description="Helical" evidence="1">
    <location>
        <begin position="63"/>
        <end position="81"/>
    </location>
</feature>
<feature type="transmembrane region" description="Helical" evidence="1">
    <location>
        <begin position="93"/>
        <end position="111"/>
    </location>
</feature>
<gene>
    <name evidence="2" type="ORF">MNBD_GAMMA05-627</name>
</gene>
<keyword evidence="1" id="KW-0472">Membrane</keyword>
<dbReference type="AlphaFoldDB" id="A0A3B0W850"/>
<accession>A0A3B0W850</accession>
<protein>
    <submittedName>
        <fullName evidence="2">Uncharacterized protein</fullName>
    </submittedName>
</protein>
<keyword evidence="1" id="KW-1133">Transmembrane helix</keyword>
<feature type="transmembrane region" description="Helical" evidence="1">
    <location>
        <begin position="214"/>
        <end position="232"/>
    </location>
</feature>
<feature type="transmembrane region" description="Helical" evidence="1">
    <location>
        <begin position="402"/>
        <end position="425"/>
    </location>
</feature>
<name>A0A3B0W850_9ZZZZ</name>
<feature type="transmembrane region" description="Helical" evidence="1">
    <location>
        <begin position="189"/>
        <end position="207"/>
    </location>
</feature>
<sequence length="478" mass="54303">MGILITLLLTLAMCGVALLARKYFIYIFSSFFIFFSELGTGFTSFNASFVFNQNFVDLASLKLIEFIVAASYACLLFTTPIRKNKILNREYKYAIAFLLLLVSLLAIEYFLHKSINISDWRNVLVGIIIFHILALTLTTEESIVSFIKFLIIAISIRAAIGLGAYLIGFGIDSPRGYVPFFWDNKQMEAFAYIAIILSSYIASYNDIDIKFRIIKKPIATVLLIILVLTILLSIRRSIWIIAILGILSTLLISRRINIKHYVMGAFAAFVIGIAILSAPPLEDLRNRLAGYIVSMNLFDDKVSKNIENDVHIDNIEKYIQIISDTPSISLFGYRGYPGSDYTNLPEIYSDKYPLGVAHNGILRSIFFFGIGGLAIFFLFVINASFKYFTLKKFNDNYLMKHVAISSILWLFLTFLASLFYIPPFWTTFKGVFYTFISVYMIRAAVYYYSGNHPKVENSGTGTTVTGNRLNDRILRYKK</sequence>
<organism evidence="2">
    <name type="scientific">hydrothermal vent metagenome</name>
    <dbReference type="NCBI Taxonomy" id="652676"/>
    <lineage>
        <taxon>unclassified sequences</taxon>
        <taxon>metagenomes</taxon>
        <taxon>ecological metagenomes</taxon>
    </lineage>
</organism>
<feature type="transmembrane region" description="Helical" evidence="1">
    <location>
        <begin position="361"/>
        <end position="381"/>
    </location>
</feature>
<reference evidence="2" key="1">
    <citation type="submission" date="2018-06" db="EMBL/GenBank/DDBJ databases">
        <authorList>
            <person name="Zhirakovskaya E."/>
        </authorList>
    </citation>
    <scope>NUCLEOTIDE SEQUENCE</scope>
</reference>
<feature type="transmembrane region" description="Helical" evidence="1">
    <location>
        <begin position="123"/>
        <end position="139"/>
    </location>
</feature>
<keyword evidence="1" id="KW-0812">Transmembrane</keyword>
<feature type="transmembrane region" description="Helical" evidence="1">
    <location>
        <begin position="146"/>
        <end position="169"/>
    </location>
</feature>
<feature type="transmembrane region" description="Helical" evidence="1">
    <location>
        <begin position="261"/>
        <end position="281"/>
    </location>
</feature>
<evidence type="ECO:0000313" key="2">
    <source>
        <dbReference type="EMBL" id="VAW52095.1"/>
    </source>
</evidence>
<evidence type="ECO:0000256" key="1">
    <source>
        <dbReference type="SAM" id="Phobius"/>
    </source>
</evidence>
<proteinExistence type="predicted"/>
<dbReference type="EMBL" id="UOFE01000024">
    <property type="protein sequence ID" value="VAW52095.1"/>
    <property type="molecule type" value="Genomic_DNA"/>
</dbReference>
<feature type="transmembrane region" description="Helical" evidence="1">
    <location>
        <begin position="238"/>
        <end position="254"/>
    </location>
</feature>